<organism evidence="2 3">
    <name type="scientific">Hippocampus comes</name>
    <name type="common">Tiger tail seahorse</name>
    <dbReference type="NCBI Taxonomy" id="109280"/>
    <lineage>
        <taxon>Eukaryota</taxon>
        <taxon>Metazoa</taxon>
        <taxon>Chordata</taxon>
        <taxon>Craniata</taxon>
        <taxon>Vertebrata</taxon>
        <taxon>Euteleostomi</taxon>
        <taxon>Actinopterygii</taxon>
        <taxon>Neopterygii</taxon>
        <taxon>Teleostei</taxon>
        <taxon>Neoteleostei</taxon>
        <taxon>Acanthomorphata</taxon>
        <taxon>Syngnathiaria</taxon>
        <taxon>Syngnathiformes</taxon>
        <taxon>Syngnathoidei</taxon>
        <taxon>Syngnathidae</taxon>
        <taxon>Hippocampus</taxon>
    </lineage>
</organism>
<sequence>MHLVGAGVSRRAAKRYLSFRSCRPGGIVHGGWWTCFFFFLLCLVFLVAAGSRQQEQEVKCDDTHTCSDSSTCCKTQTGSWGCCPLPRVNIVHRSHWPTIRLKTYNQQRALDLVKS</sequence>
<keyword evidence="1" id="KW-0812">Transmembrane</keyword>
<evidence type="ECO:0000313" key="2">
    <source>
        <dbReference type="Ensembl" id="ENSHCOP00000006151.1"/>
    </source>
</evidence>
<reference evidence="2" key="1">
    <citation type="submission" date="2025-08" db="UniProtKB">
        <authorList>
            <consortium name="Ensembl"/>
        </authorList>
    </citation>
    <scope>IDENTIFICATION</scope>
</reference>
<dbReference type="InterPro" id="IPR037277">
    <property type="entry name" value="Granulin_sf"/>
</dbReference>
<evidence type="ECO:0000256" key="1">
    <source>
        <dbReference type="SAM" id="Phobius"/>
    </source>
</evidence>
<keyword evidence="1" id="KW-1133">Transmembrane helix</keyword>
<dbReference type="SUPFAM" id="SSF57277">
    <property type="entry name" value="Granulin repeat"/>
    <property type="match status" value="1"/>
</dbReference>
<dbReference type="AlphaFoldDB" id="A0A3Q2Y090"/>
<dbReference type="Ensembl" id="ENSHCOT00000004153.1">
    <property type="protein sequence ID" value="ENSHCOP00000006151.1"/>
    <property type="gene ID" value="ENSHCOG00000007890.1"/>
</dbReference>
<evidence type="ECO:0008006" key="4">
    <source>
        <dbReference type="Google" id="ProtNLM"/>
    </source>
</evidence>
<dbReference type="PANTHER" id="PTHR12274">
    <property type="entry name" value="GRANULIN"/>
    <property type="match status" value="1"/>
</dbReference>
<dbReference type="GO" id="GO:0005576">
    <property type="term" value="C:extracellular region"/>
    <property type="evidence" value="ECO:0007669"/>
    <property type="project" value="TreeGrafter"/>
</dbReference>
<dbReference type="PANTHER" id="PTHR12274:SF3">
    <property type="entry name" value="PROGRANULIN"/>
    <property type="match status" value="1"/>
</dbReference>
<dbReference type="InterPro" id="IPR039036">
    <property type="entry name" value="Granulin_fam"/>
</dbReference>
<keyword evidence="1" id="KW-0472">Membrane</keyword>
<reference evidence="2" key="2">
    <citation type="submission" date="2025-09" db="UniProtKB">
        <authorList>
            <consortium name="Ensembl"/>
        </authorList>
    </citation>
    <scope>IDENTIFICATION</scope>
</reference>
<accession>A0A3Q2Y090</accession>
<proteinExistence type="predicted"/>
<evidence type="ECO:0000313" key="3">
    <source>
        <dbReference type="Proteomes" id="UP000264820"/>
    </source>
</evidence>
<name>A0A3Q2Y090_HIPCM</name>
<feature type="transmembrane region" description="Helical" evidence="1">
    <location>
        <begin position="30"/>
        <end position="49"/>
    </location>
</feature>
<dbReference type="Gene3D" id="2.10.25.160">
    <property type="entry name" value="Granulin"/>
    <property type="match status" value="1"/>
</dbReference>
<protein>
    <recommendedName>
        <fullName evidence="4">Granulins domain-containing protein</fullName>
    </recommendedName>
</protein>
<keyword evidence="3" id="KW-1185">Reference proteome</keyword>
<dbReference type="Proteomes" id="UP000264820">
    <property type="component" value="Unplaced"/>
</dbReference>